<dbReference type="AlphaFoldDB" id="A0A1E3A0R5"/>
<gene>
    <name evidence="4" type="primary">epsJ_6</name>
    <name evidence="4" type="ORF">BEH84_06382</name>
</gene>
<dbReference type="RefSeq" id="WP_069159558.1">
    <property type="nucleotide sequence ID" value="NZ_DBGDOY010000039.1"/>
</dbReference>
<dbReference type="EMBL" id="MCGI01000010">
    <property type="protein sequence ID" value="ODM02239.1"/>
    <property type="molecule type" value="Genomic_DNA"/>
</dbReference>
<proteinExistence type="predicted"/>
<feature type="domain" description="Glycosyltransferase 2-like" evidence="3">
    <location>
        <begin position="5"/>
        <end position="136"/>
    </location>
</feature>
<dbReference type="InterPro" id="IPR001173">
    <property type="entry name" value="Glyco_trans_2-like"/>
</dbReference>
<organism evidence="4 5">
    <name type="scientific">Eisenbergiella tayi</name>
    <dbReference type="NCBI Taxonomy" id="1432052"/>
    <lineage>
        <taxon>Bacteria</taxon>
        <taxon>Bacillati</taxon>
        <taxon>Bacillota</taxon>
        <taxon>Clostridia</taxon>
        <taxon>Lachnospirales</taxon>
        <taxon>Lachnospiraceae</taxon>
        <taxon>Eisenbergiella</taxon>
    </lineage>
</organism>
<evidence type="ECO:0000256" key="1">
    <source>
        <dbReference type="ARBA" id="ARBA00022676"/>
    </source>
</evidence>
<dbReference type="CDD" id="cd00761">
    <property type="entry name" value="Glyco_tranf_GTA_type"/>
    <property type="match status" value="1"/>
</dbReference>
<dbReference type="GO" id="GO:0016757">
    <property type="term" value="F:glycosyltransferase activity"/>
    <property type="evidence" value="ECO:0007669"/>
    <property type="project" value="UniProtKB-KW"/>
</dbReference>
<evidence type="ECO:0000256" key="2">
    <source>
        <dbReference type="ARBA" id="ARBA00022679"/>
    </source>
</evidence>
<keyword evidence="2 4" id="KW-0808">Transferase</keyword>
<accession>A0A1E3A0R5</accession>
<dbReference type="InterPro" id="IPR029044">
    <property type="entry name" value="Nucleotide-diphossugar_trans"/>
</dbReference>
<dbReference type="Pfam" id="PF00535">
    <property type="entry name" value="Glycos_transf_2"/>
    <property type="match status" value="1"/>
</dbReference>
<name>A0A1E3A0R5_9FIRM</name>
<reference evidence="4 5" key="1">
    <citation type="submission" date="2016-07" db="EMBL/GenBank/DDBJ databases">
        <title>Characterization of isolates of Eisenbergiella tayi derived from blood cultures, using whole genome sequencing.</title>
        <authorList>
            <person name="Burdz T."/>
            <person name="Wiebe D."/>
            <person name="Huynh C."/>
            <person name="Bernard K."/>
        </authorList>
    </citation>
    <scope>NUCLEOTIDE SEQUENCE [LARGE SCALE GENOMIC DNA]</scope>
    <source>
        <strain evidence="4 5">NML 120489</strain>
    </source>
</reference>
<dbReference type="PANTHER" id="PTHR22916">
    <property type="entry name" value="GLYCOSYLTRANSFERASE"/>
    <property type="match status" value="1"/>
</dbReference>
<evidence type="ECO:0000313" key="4">
    <source>
        <dbReference type="EMBL" id="ODM02239.1"/>
    </source>
</evidence>
<dbReference type="PANTHER" id="PTHR22916:SF51">
    <property type="entry name" value="GLYCOSYLTRANSFERASE EPSH-RELATED"/>
    <property type="match status" value="1"/>
</dbReference>
<comment type="caution">
    <text evidence="4">The sequence shown here is derived from an EMBL/GenBank/DDBJ whole genome shotgun (WGS) entry which is preliminary data.</text>
</comment>
<dbReference type="EC" id="2.4.-.-" evidence="4"/>
<keyword evidence="1 4" id="KW-0328">Glycosyltransferase</keyword>
<protein>
    <submittedName>
        <fullName evidence="4">Putative glycosyltransferase EpsJ</fullName>
        <ecNumber evidence="4">2.4.-.-</ecNumber>
    </submittedName>
</protein>
<dbReference type="GeneID" id="93304252"/>
<dbReference type="Gene3D" id="3.90.550.10">
    <property type="entry name" value="Spore Coat Polysaccharide Biosynthesis Protein SpsA, Chain A"/>
    <property type="match status" value="1"/>
</dbReference>
<evidence type="ECO:0000313" key="5">
    <source>
        <dbReference type="Proteomes" id="UP000095003"/>
    </source>
</evidence>
<sequence length="351" mass="39657">MPKFSVVVPIYNVEAYIKDCVESLQNQTLKEIEIILVDDGSPDNSGSIIDDYASKDERIKVIHKANGGVSAARNDGLKVATGEYVLFCDSDDMMEIDACEKLYKAGIDSDADVVIGDVYRIIDGEKKYAQFFAKPFCTDDRNILDDLVRVDFSRKYCHDAPADGPAFGYGGPWNKAVKKDLLDRTGISFDTSLKGIFDDILYTAYLYAEAKKVVYITEPVYDYRILDGSVTHSYKAAMLEINEAIFAAWDKFLKKYGYDGRFDQAYEALVIRRLKGMLGTYFFNEKNPVGLKEQKKQLKALLKSEPYLSAIKKVDPHRLINQYDLAVWMMAKAGSANGLHLVYKMFVLLKK</sequence>
<evidence type="ECO:0000259" key="3">
    <source>
        <dbReference type="Pfam" id="PF00535"/>
    </source>
</evidence>
<dbReference type="SUPFAM" id="SSF53448">
    <property type="entry name" value="Nucleotide-diphospho-sugar transferases"/>
    <property type="match status" value="1"/>
</dbReference>
<dbReference type="Proteomes" id="UP000095003">
    <property type="component" value="Unassembled WGS sequence"/>
</dbReference>